<organismHost>
    <name type="scientific">Acanthamoeba</name>
    <dbReference type="NCBI Taxonomy" id="5754"/>
</organismHost>
<accession>D2XAI1</accession>
<dbReference type="EMBL" id="GU071086">
    <property type="protein sequence ID" value="ADB03958.1"/>
    <property type="molecule type" value="Genomic_DNA"/>
</dbReference>
<dbReference type="GeneID" id="8746414"/>
<gene>
    <name evidence="1" type="ORF">MAR_ORF177</name>
</gene>
<keyword evidence="2" id="KW-1185">Reference proteome</keyword>
<name>D2XAI1_GBMV</name>
<dbReference type="KEGG" id="vg:8746414"/>
<evidence type="ECO:0000313" key="1">
    <source>
        <dbReference type="EMBL" id="ADB03958.1"/>
    </source>
</evidence>
<sequence length="78" mass="9002">MPQYFSPEMRRKPIPPPFSGVVCSSKEKNMLLAEQPAREKLQNSLGEKNSSISVSGKKFKDIFYFETKMWGFPFKAPR</sequence>
<dbReference type="Proteomes" id="UP000029780">
    <property type="component" value="Segment"/>
</dbReference>
<reference evidence="1 2" key="1">
    <citation type="journal article" date="2009" name="Proc. Natl. Acad. Sci. U.S.A.">
        <title>Giant Marseillevirus highlights the role of amoebae as a melting pot in emergence of chimeric microorganisms.</title>
        <authorList>
            <person name="Boyer M."/>
            <person name="Yutin N."/>
            <person name="Pagnier I."/>
            <person name="Barrassi L."/>
            <person name="Fournous G."/>
            <person name="Espinosa L."/>
            <person name="Robert C."/>
            <person name="Azza S."/>
            <person name="Sun S."/>
            <person name="Rossmann M.G."/>
            <person name="Suzan-Monti M."/>
            <person name="La Scola B."/>
            <person name="Koonin E.V."/>
            <person name="Raoult D."/>
        </authorList>
    </citation>
    <scope>NUCLEOTIDE SEQUENCE [LARGE SCALE GENOMIC DNA]</scope>
    <source>
        <strain evidence="1 2">T19</strain>
    </source>
</reference>
<proteinExistence type="predicted"/>
<dbReference type="RefSeq" id="YP_003406920.1">
    <property type="nucleotide sequence ID" value="NC_013756.1"/>
</dbReference>
<evidence type="ECO:0000313" key="2">
    <source>
        <dbReference type="Proteomes" id="UP000029780"/>
    </source>
</evidence>
<organism evidence="1 2">
    <name type="scientific">Marseillevirus marseillevirus</name>
    <name type="common">GBM</name>
    <dbReference type="NCBI Taxonomy" id="694581"/>
    <lineage>
        <taxon>Viruses</taxon>
        <taxon>Varidnaviria</taxon>
        <taxon>Bamfordvirae</taxon>
        <taxon>Nucleocytoviricota</taxon>
        <taxon>Megaviricetes</taxon>
        <taxon>Pimascovirales</taxon>
        <taxon>Pimascovirales incertae sedis</taxon>
        <taxon>Marseilleviridae</taxon>
        <taxon>Marseillevirus</taxon>
        <taxon>Marseillevirus massiliense</taxon>
    </lineage>
</organism>
<protein>
    <submittedName>
        <fullName evidence="1">Uncharacterized protein</fullName>
    </submittedName>
</protein>